<comment type="caution">
    <text evidence="2">The sequence shown here is derived from an EMBL/GenBank/DDBJ whole genome shotgun (WGS) entry which is preliminary data.</text>
</comment>
<evidence type="ECO:0000313" key="3">
    <source>
        <dbReference type="Proteomes" id="UP001057375"/>
    </source>
</evidence>
<reference evidence="2" key="1">
    <citation type="submission" date="2022-03" db="EMBL/GenBank/DDBJ databases">
        <title>Draft genome sequence of Aduncisulcus paluster, a free-living microaerophilic Fornicata.</title>
        <authorList>
            <person name="Yuyama I."/>
            <person name="Kume K."/>
            <person name="Tamura T."/>
            <person name="Inagaki Y."/>
            <person name="Hashimoto T."/>
        </authorList>
    </citation>
    <scope>NUCLEOTIDE SEQUENCE</scope>
    <source>
        <strain evidence="2">NY0171</strain>
    </source>
</reference>
<dbReference type="Proteomes" id="UP001057375">
    <property type="component" value="Unassembled WGS sequence"/>
</dbReference>
<evidence type="ECO:0000313" key="2">
    <source>
        <dbReference type="EMBL" id="GKT35347.1"/>
    </source>
</evidence>
<name>A0ABQ5KSA5_9EUKA</name>
<feature type="compositionally biased region" description="Low complexity" evidence="1">
    <location>
        <begin position="379"/>
        <end position="392"/>
    </location>
</feature>
<sequence length="501" mass="54628">MGRIKDPFDPISSNTCCKRKRCLQLISTEDIQKYRKDFMALHAGKGICLTSVQNNWLVDNFFDLAQNKWKWCMNAFSIVFGISHTRLTRIKRELTSSESDLPAKSSQTRQGTRRAAAAAVQAAIEFAQSSLLIDSFSRTLFMPKGVSSWRGFYSYYKSSLLQMPVDLKHGESKGSDAIISRHTFQKYVKEAFSDSTIQGYPSDPSISCRLIPITTFMTSSNEKDEDSEDSGVDISAAGVQSSESVITFKSESSPFSPVPQCQPPTTFISSEGSGLGSTLFGTSCDFPMQQDSIPAISVGEHDSSSLHGGYYCSTQVKDEENSVEDMLSFPSTTDKSLQKPDHPVSSMSAYFGVDGSDGHISHDNAQFTSNPPLAPSTDSAFRPSRASPPSTSHGLFSTYFDRDSSTIKSSNRLLVPNFLFPLPPIPLPSSTGMSCNPVHSALIGDPLDTTLGFGKMFSPSSVYHMPALPSHHLSGEQSIHGYGGQGSVQSGMELEAPRYGW</sequence>
<keyword evidence="3" id="KW-1185">Reference proteome</keyword>
<organism evidence="2 3">
    <name type="scientific">Aduncisulcus paluster</name>
    <dbReference type="NCBI Taxonomy" id="2918883"/>
    <lineage>
        <taxon>Eukaryota</taxon>
        <taxon>Metamonada</taxon>
        <taxon>Carpediemonas-like organisms</taxon>
        <taxon>Aduncisulcus</taxon>
    </lineage>
</organism>
<dbReference type="EMBL" id="BQXS01010970">
    <property type="protein sequence ID" value="GKT35347.1"/>
    <property type="molecule type" value="Genomic_DNA"/>
</dbReference>
<accession>A0ABQ5KSA5</accession>
<feature type="region of interest" description="Disordered" evidence="1">
    <location>
        <begin position="362"/>
        <end position="392"/>
    </location>
</feature>
<protein>
    <submittedName>
        <fullName evidence="2">Uncharacterized protein</fullName>
    </submittedName>
</protein>
<proteinExistence type="predicted"/>
<evidence type="ECO:0000256" key="1">
    <source>
        <dbReference type="SAM" id="MobiDB-lite"/>
    </source>
</evidence>
<gene>
    <name evidence="2" type="ORF">ADUPG1_008523</name>
</gene>